<dbReference type="PROSITE" id="PS50110">
    <property type="entry name" value="RESPONSE_REGULATORY"/>
    <property type="match status" value="1"/>
</dbReference>
<evidence type="ECO:0000313" key="4">
    <source>
        <dbReference type="EMBL" id="RDY67352.1"/>
    </source>
</evidence>
<feature type="modified residue" description="4-aspartylphosphate" evidence="2">
    <location>
        <position position="55"/>
    </location>
</feature>
<dbReference type="Pfam" id="PF00072">
    <property type="entry name" value="Response_reg"/>
    <property type="match status" value="1"/>
</dbReference>
<dbReference type="PANTHER" id="PTHR44591">
    <property type="entry name" value="STRESS RESPONSE REGULATOR PROTEIN 1"/>
    <property type="match status" value="1"/>
</dbReference>
<dbReference type="RefSeq" id="WP_115842119.1">
    <property type="nucleotide sequence ID" value="NZ_CP183976.1"/>
</dbReference>
<comment type="caution">
    <text evidence="4">The sequence shown here is derived from an EMBL/GenBank/DDBJ whole genome shotgun (WGS) entry which is preliminary data.</text>
</comment>
<dbReference type="Gene3D" id="3.40.50.2300">
    <property type="match status" value="1"/>
</dbReference>
<keyword evidence="5" id="KW-1185">Reference proteome</keyword>
<feature type="domain" description="Response regulatory" evidence="3">
    <location>
        <begin position="6"/>
        <end position="117"/>
    </location>
</feature>
<dbReference type="EMBL" id="QTJR01000005">
    <property type="protein sequence ID" value="RDY67352.1"/>
    <property type="molecule type" value="Genomic_DNA"/>
</dbReference>
<dbReference type="Proteomes" id="UP000256829">
    <property type="component" value="Unassembled WGS sequence"/>
</dbReference>
<gene>
    <name evidence="4" type="ORF">DX912_08705</name>
</gene>
<organism evidence="4 5">
    <name type="scientific">Lysobacter soli</name>
    <dbReference type="NCBI Taxonomy" id="453783"/>
    <lineage>
        <taxon>Bacteria</taxon>
        <taxon>Pseudomonadati</taxon>
        <taxon>Pseudomonadota</taxon>
        <taxon>Gammaproteobacteria</taxon>
        <taxon>Lysobacterales</taxon>
        <taxon>Lysobacteraceae</taxon>
        <taxon>Lysobacter</taxon>
    </lineage>
</organism>
<evidence type="ECO:0000256" key="1">
    <source>
        <dbReference type="ARBA" id="ARBA00022553"/>
    </source>
</evidence>
<dbReference type="PANTHER" id="PTHR44591:SF21">
    <property type="entry name" value="TWO-COMPONENT RESPONSE REGULATOR"/>
    <property type="match status" value="1"/>
</dbReference>
<name>A0A3D8VD40_9GAMM</name>
<dbReference type="InterPro" id="IPR050595">
    <property type="entry name" value="Bact_response_regulator"/>
</dbReference>
<accession>A0A3D8VD40</accession>
<dbReference type="InterPro" id="IPR011006">
    <property type="entry name" value="CheY-like_superfamily"/>
</dbReference>
<dbReference type="InterPro" id="IPR001789">
    <property type="entry name" value="Sig_transdc_resp-reg_receiver"/>
</dbReference>
<dbReference type="AlphaFoldDB" id="A0A3D8VD40"/>
<keyword evidence="1 2" id="KW-0597">Phosphoprotein</keyword>
<dbReference type="SMART" id="SM00448">
    <property type="entry name" value="REC"/>
    <property type="match status" value="1"/>
</dbReference>
<dbReference type="GO" id="GO:0000160">
    <property type="term" value="P:phosphorelay signal transduction system"/>
    <property type="evidence" value="ECO:0007669"/>
    <property type="project" value="InterPro"/>
</dbReference>
<evidence type="ECO:0000256" key="2">
    <source>
        <dbReference type="PROSITE-ProRule" id="PRU00169"/>
    </source>
</evidence>
<evidence type="ECO:0000313" key="5">
    <source>
        <dbReference type="Proteomes" id="UP000256829"/>
    </source>
</evidence>
<proteinExistence type="predicted"/>
<evidence type="ECO:0000259" key="3">
    <source>
        <dbReference type="PROSITE" id="PS50110"/>
    </source>
</evidence>
<protein>
    <submittedName>
        <fullName evidence="4">Response regulator</fullName>
    </submittedName>
</protein>
<reference evidence="4 5" key="1">
    <citation type="submission" date="2018-08" db="EMBL/GenBank/DDBJ databases">
        <title>Lysobacter soli KCTC 22011, whole genome shotgun sequence.</title>
        <authorList>
            <person name="Zhang X."/>
            <person name="Feng G."/>
            <person name="Zhu H."/>
        </authorList>
    </citation>
    <scope>NUCLEOTIDE SEQUENCE [LARGE SCALE GENOMIC DNA]</scope>
    <source>
        <strain evidence="4 5">KCTC 22011</strain>
    </source>
</reference>
<sequence>MRCSCSMLFVEDNYLLAQSAVDALGDVGMRVHPVPDARSALELFERTRFDCAVIDVELPGGIDGVELARRIRRMRPGFPIVLATGYDATQCRAPADMPVFQKPYRFEDIAAFVCGPARLGR</sequence>
<dbReference type="SUPFAM" id="SSF52172">
    <property type="entry name" value="CheY-like"/>
    <property type="match status" value="1"/>
</dbReference>